<proteinExistence type="predicted"/>
<protein>
    <submittedName>
        <fullName evidence="1">Uncharacterized protein</fullName>
    </submittedName>
</protein>
<sequence length="65" mass="7501">MFFFILGPMCDLLWSDPEDSVGFGVSPRGAGYLFGLEFLINFFIEFGGVFLSQETIEIFKYFLFH</sequence>
<evidence type="ECO:0000313" key="2">
    <source>
        <dbReference type="Proteomes" id="UP001497535"/>
    </source>
</evidence>
<accession>A0ACB1AWC8</accession>
<dbReference type="EMBL" id="CAVMJV010000131">
    <property type="protein sequence ID" value="CAK5108898.1"/>
    <property type="molecule type" value="Genomic_DNA"/>
</dbReference>
<keyword evidence="2" id="KW-1185">Reference proteome</keyword>
<organism evidence="1 2">
    <name type="scientific">Meloidogyne enterolobii</name>
    <name type="common">Root-knot nematode worm</name>
    <name type="synonym">Meloidogyne mayaguensis</name>
    <dbReference type="NCBI Taxonomy" id="390850"/>
    <lineage>
        <taxon>Eukaryota</taxon>
        <taxon>Metazoa</taxon>
        <taxon>Ecdysozoa</taxon>
        <taxon>Nematoda</taxon>
        <taxon>Chromadorea</taxon>
        <taxon>Rhabditida</taxon>
        <taxon>Tylenchina</taxon>
        <taxon>Tylenchomorpha</taxon>
        <taxon>Tylenchoidea</taxon>
        <taxon>Meloidogynidae</taxon>
        <taxon>Meloidogyninae</taxon>
        <taxon>Meloidogyne</taxon>
    </lineage>
</organism>
<name>A0ACB1AWC8_MELEN</name>
<dbReference type="Proteomes" id="UP001497535">
    <property type="component" value="Unassembled WGS sequence"/>
</dbReference>
<gene>
    <name evidence="1" type="ORF">MENTE1834_LOCUS44045</name>
</gene>
<comment type="caution">
    <text evidence="1">The sequence shown here is derived from an EMBL/GenBank/DDBJ whole genome shotgun (WGS) entry which is preliminary data.</text>
</comment>
<evidence type="ECO:0000313" key="1">
    <source>
        <dbReference type="EMBL" id="CAK5108898.1"/>
    </source>
</evidence>
<reference evidence="1" key="1">
    <citation type="submission" date="2023-11" db="EMBL/GenBank/DDBJ databases">
        <authorList>
            <person name="Poullet M."/>
        </authorList>
    </citation>
    <scope>NUCLEOTIDE SEQUENCE</scope>
    <source>
        <strain evidence="1">E1834</strain>
    </source>
</reference>